<accession>A0ABV7YCJ9</accession>
<gene>
    <name evidence="5" type="ORF">ACFOUW_16925</name>
</gene>
<proteinExistence type="predicted"/>
<dbReference type="InterPro" id="IPR036390">
    <property type="entry name" value="WH_DNA-bd_sf"/>
</dbReference>
<evidence type="ECO:0000256" key="2">
    <source>
        <dbReference type="ARBA" id="ARBA00023125"/>
    </source>
</evidence>
<dbReference type="InterPro" id="IPR036388">
    <property type="entry name" value="WH-like_DNA-bd_sf"/>
</dbReference>
<dbReference type="InterPro" id="IPR001845">
    <property type="entry name" value="HTH_ArsR_DNA-bd_dom"/>
</dbReference>
<dbReference type="RefSeq" id="WP_205118817.1">
    <property type="nucleotide sequence ID" value="NZ_JAFBCM010000001.1"/>
</dbReference>
<dbReference type="Proteomes" id="UP001595699">
    <property type="component" value="Unassembled WGS sequence"/>
</dbReference>
<keyword evidence="3" id="KW-0804">Transcription</keyword>
<evidence type="ECO:0000256" key="1">
    <source>
        <dbReference type="ARBA" id="ARBA00023015"/>
    </source>
</evidence>
<dbReference type="Gene3D" id="1.10.10.10">
    <property type="entry name" value="Winged helix-like DNA-binding domain superfamily/Winged helix DNA-binding domain"/>
    <property type="match status" value="1"/>
</dbReference>
<dbReference type="PANTHER" id="PTHR43132">
    <property type="entry name" value="ARSENICAL RESISTANCE OPERON REPRESSOR ARSR-RELATED"/>
    <property type="match status" value="1"/>
</dbReference>
<dbReference type="InterPro" id="IPR011991">
    <property type="entry name" value="ArsR-like_HTH"/>
</dbReference>
<evidence type="ECO:0000313" key="5">
    <source>
        <dbReference type="EMBL" id="MFC3762528.1"/>
    </source>
</evidence>
<evidence type="ECO:0000259" key="4">
    <source>
        <dbReference type="PROSITE" id="PS50987"/>
    </source>
</evidence>
<evidence type="ECO:0000313" key="6">
    <source>
        <dbReference type="Proteomes" id="UP001595699"/>
    </source>
</evidence>
<dbReference type="CDD" id="cd00090">
    <property type="entry name" value="HTH_ARSR"/>
    <property type="match status" value="1"/>
</dbReference>
<dbReference type="SMART" id="SM00418">
    <property type="entry name" value="HTH_ARSR"/>
    <property type="match status" value="1"/>
</dbReference>
<comment type="caution">
    <text evidence="5">The sequence shown here is derived from an EMBL/GenBank/DDBJ whole genome shotgun (WGS) entry which is preliminary data.</text>
</comment>
<reference evidence="6" key="1">
    <citation type="journal article" date="2019" name="Int. J. Syst. Evol. Microbiol.">
        <title>The Global Catalogue of Microorganisms (GCM) 10K type strain sequencing project: providing services to taxonomists for standard genome sequencing and annotation.</title>
        <authorList>
            <consortium name="The Broad Institute Genomics Platform"/>
            <consortium name="The Broad Institute Genome Sequencing Center for Infectious Disease"/>
            <person name="Wu L."/>
            <person name="Ma J."/>
        </authorList>
    </citation>
    <scope>NUCLEOTIDE SEQUENCE [LARGE SCALE GENOMIC DNA]</scope>
    <source>
        <strain evidence="6">CGMCC 4.7241</strain>
    </source>
</reference>
<sequence>MIELDLSPADLSRIRFAFSPVWETVTSLRTLAGSAANGLHGPWLRDVRPRLAALDLEVLSALVPATGYIPDFLTPAPTRRSSSFEAGLRDLSATPLKHVATDLEMLSVSQPSPVLDRLIASPASALRTIAAELSRYWAVAVEPYWSRVRALLQADLAYRMEELASGGVDQLFRTLHPLVGLRHDTLLVTKAYCGQTELGGRGLLLVPCVFAWPDVLVLTALPHQPTVTYSPRGIGRLWETTPATSDSPLADLLGRSRAAIVAQLDLPMSTTQLACQLNLTAPTLSVHLKTLHAAGVVSSRRDGRTVLYRRTDLGDSLLAGRT</sequence>
<keyword evidence="6" id="KW-1185">Reference proteome</keyword>
<dbReference type="PRINTS" id="PR00778">
    <property type="entry name" value="HTHARSR"/>
</dbReference>
<name>A0ABV7YCJ9_9ACTN</name>
<evidence type="ECO:0000256" key="3">
    <source>
        <dbReference type="ARBA" id="ARBA00023163"/>
    </source>
</evidence>
<dbReference type="InterPro" id="IPR051011">
    <property type="entry name" value="Metal_resp_trans_reg"/>
</dbReference>
<keyword evidence="2" id="KW-0238">DNA-binding</keyword>
<keyword evidence="1" id="KW-0805">Transcription regulation</keyword>
<dbReference type="Pfam" id="PF01022">
    <property type="entry name" value="HTH_5"/>
    <property type="match status" value="1"/>
</dbReference>
<dbReference type="PROSITE" id="PS50987">
    <property type="entry name" value="HTH_ARSR_2"/>
    <property type="match status" value="1"/>
</dbReference>
<feature type="domain" description="HTH arsR-type" evidence="4">
    <location>
        <begin position="237"/>
        <end position="322"/>
    </location>
</feature>
<dbReference type="PANTHER" id="PTHR43132:SF8">
    <property type="entry name" value="HTH-TYPE TRANSCRIPTIONAL REGULATOR KMTR"/>
    <property type="match status" value="1"/>
</dbReference>
<dbReference type="SUPFAM" id="SSF46785">
    <property type="entry name" value="Winged helix' DNA-binding domain"/>
    <property type="match status" value="1"/>
</dbReference>
<protein>
    <submittedName>
        <fullName evidence="5">DUF5937 family protein</fullName>
    </submittedName>
</protein>
<dbReference type="Pfam" id="PF19361">
    <property type="entry name" value="DUF5937"/>
    <property type="match status" value="1"/>
</dbReference>
<dbReference type="InterPro" id="IPR012318">
    <property type="entry name" value="HTH_CRP"/>
</dbReference>
<dbReference type="InterPro" id="IPR045981">
    <property type="entry name" value="DUF5937"/>
</dbReference>
<organism evidence="5 6">
    <name type="scientific">Tenggerimyces flavus</name>
    <dbReference type="NCBI Taxonomy" id="1708749"/>
    <lineage>
        <taxon>Bacteria</taxon>
        <taxon>Bacillati</taxon>
        <taxon>Actinomycetota</taxon>
        <taxon>Actinomycetes</taxon>
        <taxon>Propionibacteriales</taxon>
        <taxon>Nocardioidaceae</taxon>
        <taxon>Tenggerimyces</taxon>
    </lineage>
</organism>
<dbReference type="EMBL" id="JBHRZH010000015">
    <property type="protein sequence ID" value="MFC3762528.1"/>
    <property type="molecule type" value="Genomic_DNA"/>
</dbReference>
<dbReference type="SMART" id="SM00419">
    <property type="entry name" value="HTH_CRP"/>
    <property type="match status" value="1"/>
</dbReference>